<keyword evidence="8" id="KW-0175">Coiled coil</keyword>
<keyword evidence="6" id="KW-0333">Golgi apparatus</keyword>
<feature type="coiled-coil region" evidence="8">
    <location>
        <begin position="28"/>
        <end position="55"/>
    </location>
</feature>
<sequence>MRGGRFQQKAIEDANTRNAEALFETRTVVEIREVEARTRKEIEEKKEELRQLVGASYRDLIESADSILLMRKSCEAVADNIQKMEEGFDSLKNSITLSTVSSESDRERKRRESLFGIGSRVKYLVDTPEKIWGCLDEHMYLEGSERYLRAREVHSLLIETSGKGENAELLATFPLLRHQWPLVETFRGQISQRSRDRLQETGLKVGEYAIALAAVATIDELPSSQIFSLFLEMRRTWLRVHLRHAIAGRDRGIIDKTASETKRGYADVLKSTPPEDNVSKGVSSSDLESTAAILCQLVHMIQASLCHVGELFLEVSGKMPLLFSTVLTAPPGSQLFGGIPYPEREVRLWKAQKEKLETRMGSLSAEYITESCVSWLRKCAGEIMVEGRLLLQRIKSGKELAEVERIVREDLAKQSALNDSLDWLKSAFGSSFDSPWDCLCELLLKEPTNLWDAIFEGMFVRRMKEVIETGFHSISIDELLKDSLSSEASAKGLGRQMQREHSSVTASTPWKYTENENLRSFSGLEGGMSVWKSLGDEKDNSSNSNSFLNPEVIKVKDRVDEGMRTVLEDSLSFLYGPQSTARTEELASYLQEQCRLCMISIVNVLTGKLSELSESMNKATGRKFMIPSNIASERVGTFLGSNGKALDPKSDESLETLVIIERALFLGRLSAALAKHSSVLPVILGSPLNWTLQDKSSVGSRGLSLERENSFADSPERWFPKRGKAGNAVSNEIPVKLKELQRMLRHQSISAHKMWVLWSAEKLIEAFTGDLEKDDCLGTLIPLKGWEETCLKQEEETGGEVEMKLALPAMPSTYAVSFLFAGCQEIYRVGGHALDRAVLQFFAWKLCEKVLKTYEDFFADSSVMNNRVSEKGLLQLLFDLRFLADVLSGGQDVSIENLDNEDLAHEALGLGSRRKAPTAQSDKSSQTRKKWVSNLLSTLPARLDPIDWATYEPHLWENERRYYQRCAVLFGSLIQLNRLYTDTVLKLPSHADTNTLNMTGTVPRFTYLPISAPIFSVSGGSASRMPRQLSQDDSSSGLWSGYNNSDDGAFEDFRRPTSAESEAQKIVRVLEDDFSRGFNPNRMERSPQIQWGAFPFPLKLILLFHAWKSKMSLILRLEGLMGMMEGTEVQPSTPPGSWPNSTGQEPGGVLGRTSVGSRFGEGLKLGLLSDGQVERLKDKSAAAISTFGDMLPVQAAGLFSSLTAGGNKE</sequence>
<proteinExistence type="inferred from homology"/>
<evidence type="ECO:0000256" key="7">
    <source>
        <dbReference type="ARBA" id="ARBA00023136"/>
    </source>
</evidence>
<dbReference type="EMBL" id="LVLJ01003589">
    <property type="protein sequence ID" value="OAE20754.1"/>
    <property type="molecule type" value="Genomic_DNA"/>
</dbReference>
<evidence type="ECO:0000256" key="4">
    <source>
        <dbReference type="ARBA" id="ARBA00022448"/>
    </source>
</evidence>
<organism evidence="10 11">
    <name type="scientific">Marchantia polymorpha subsp. ruderalis</name>
    <dbReference type="NCBI Taxonomy" id="1480154"/>
    <lineage>
        <taxon>Eukaryota</taxon>
        <taxon>Viridiplantae</taxon>
        <taxon>Streptophyta</taxon>
        <taxon>Embryophyta</taxon>
        <taxon>Marchantiophyta</taxon>
        <taxon>Marchantiopsida</taxon>
        <taxon>Marchantiidae</taxon>
        <taxon>Marchantiales</taxon>
        <taxon>Marchantiaceae</taxon>
        <taxon>Marchantia</taxon>
    </lineage>
</organism>
<evidence type="ECO:0000256" key="6">
    <source>
        <dbReference type="ARBA" id="ARBA00023034"/>
    </source>
</evidence>
<dbReference type="GO" id="GO:0006891">
    <property type="term" value="P:intra-Golgi vesicle-mediated transport"/>
    <property type="evidence" value="ECO:0007669"/>
    <property type="project" value="InterPro"/>
</dbReference>
<dbReference type="GO" id="GO:0017119">
    <property type="term" value="C:Golgi transport complex"/>
    <property type="evidence" value="ECO:0007669"/>
    <property type="project" value="InterPro"/>
</dbReference>
<comment type="subcellular location">
    <subcellularLocation>
        <location evidence="1">Golgi apparatus membrane</location>
        <topology evidence="1">Peripheral membrane protein</topology>
    </subcellularLocation>
</comment>
<evidence type="ECO:0000256" key="3">
    <source>
        <dbReference type="ARBA" id="ARBA00020978"/>
    </source>
</evidence>
<evidence type="ECO:0000313" key="10">
    <source>
        <dbReference type="EMBL" id="OAE20754.1"/>
    </source>
</evidence>
<dbReference type="Proteomes" id="UP000077202">
    <property type="component" value="Unassembled WGS sequence"/>
</dbReference>
<evidence type="ECO:0000256" key="9">
    <source>
        <dbReference type="SAM" id="MobiDB-lite"/>
    </source>
</evidence>
<comment type="similarity">
    <text evidence="2">Belongs to the COG1 family.</text>
</comment>
<evidence type="ECO:0000256" key="8">
    <source>
        <dbReference type="SAM" id="Coils"/>
    </source>
</evidence>
<evidence type="ECO:0000256" key="5">
    <source>
        <dbReference type="ARBA" id="ARBA00022927"/>
    </source>
</evidence>
<keyword evidence="4" id="KW-0813">Transport</keyword>
<gene>
    <name evidence="10" type="ORF">AXG93_2269s1150</name>
</gene>
<keyword evidence="5" id="KW-0653">Protein transport</keyword>
<keyword evidence="7" id="KW-0472">Membrane</keyword>
<dbReference type="PANTHER" id="PTHR31658">
    <property type="entry name" value="CONSERVED OLIGOMERIC GOLGI COMPLEX SUBUNIT 1"/>
    <property type="match status" value="1"/>
</dbReference>
<feature type="region of interest" description="Disordered" evidence="9">
    <location>
        <begin position="1020"/>
        <end position="1039"/>
    </location>
</feature>
<feature type="compositionally biased region" description="Polar residues" evidence="9">
    <location>
        <begin position="1028"/>
        <end position="1039"/>
    </location>
</feature>
<evidence type="ECO:0000313" key="11">
    <source>
        <dbReference type="Proteomes" id="UP000077202"/>
    </source>
</evidence>
<feature type="region of interest" description="Disordered" evidence="9">
    <location>
        <begin position="1127"/>
        <end position="1153"/>
    </location>
</feature>
<protein>
    <recommendedName>
        <fullName evidence="3">Conserved oligomeric Golgi complex subunit 1</fullName>
    </recommendedName>
</protein>
<dbReference type="PANTHER" id="PTHR31658:SF0">
    <property type="entry name" value="CONSERVED OLIGOMERIC GOLGI COMPLEX SUBUNIT 1"/>
    <property type="match status" value="1"/>
</dbReference>
<evidence type="ECO:0000256" key="1">
    <source>
        <dbReference type="ARBA" id="ARBA00004395"/>
    </source>
</evidence>
<dbReference type="InterPro" id="IPR033370">
    <property type="entry name" value="COG1"/>
</dbReference>
<evidence type="ECO:0000256" key="2">
    <source>
        <dbReference type="ARBA" id="ARBA00006653"/>
    </source>
</evidence>
<reference evidence="10" key="1">
    <citation type="submission" date="2016-03" db="EMBL/GenBank/DDBJ databases">
        <title>Mechanisms controlling the formation of the plant cell surface in tip-growing cells are functionally conserved among land plants.</title>
        <authorList>
            <person name="Honkanen S."/>
            <person name="Jones V.A."/>
            <person name="Morieri G."/>
            <person name="Champion C."/>
            <person name="Hetherington A.J."/>
            <person name="Kelly S."/>
            <person name="Saint-Marcoux D."/>
            <person name="Proust H."/>
            <person name="Prescott H."/>
            <person name="Dolan L."/>
        </authorList>
    </citation>
    <scope>NUCLEOTIDE SEQUENCE [LARGE SCALE GENOMIC DNA]</scope>
    <source>
        <tissue evidence="10">Whole gametophyte</tissue>
    </source>
</reference>
<accession>A0A176VIL8</accession>
<dbReference type="Pfam" id="PF08700">
    <property type="entry name" value="VPS51_Exo84_N"/>
    <property type="match status" value="1"/>
</dbReference>
<comment type="caution">
    <text evidence="10">The sequence shown here is derived from an EMBL/GenBank/DDBJ whole genome shotgun (WGS) entry which is preliminary data.</text>
</comment>
<dbReference type="GO" id="GO:0000139">
    <property type="term" value="C:Golgi membrane"/>
    <property type="evidence" value="ECO:0007669"/>
    <property type="project" value="UniProtKB-SubCell"/>
</dbReference>
<keyword evidence="11" id="KW-1185">Reference proteome</keyword>
<dbReference type="GO" id="GO:0015031">
    <property type="term" value="P:protein transport"/>
    <property type="evidence" value="ECO:0007669"/>
    <property type="project" value="UniProtKB-KW"/>
</dbReference>
<dbReference type="AlphaFoldDB" id="A0A176VIL8"/>
<name>A0A176VIL8_MARPO</name>